<dbReference type="GO" id="GO:0019068">
    <property type="term" value="P:virion assembly"/>
    <property type="evidence" value="ECO:0007669"/>
    <property type="project" value="InterPro"/>
</dbReference>
<organism evidence="1 2">
    <name type="scientific">Acinetobacter venetianus</name>
    <dbReference type="NCBI Taxonomy" id="52133"/>
    <lineage>
        <taxon>Bacteria</taxon>
        <taxon>Pseudomonadati</taxon>
        <taxon>Pseudomonadota</taxon>
        <taxon>Gammaproteobacteria</taxon>
        <taxon>Moraxellales</taxon>
        <taxon>Moraxellaceae</taxon>
        <taxon>Acinetobacter</taxon>
    </lineage>
</organism>
<accession>A0A150HQD7</accession>
<dbReference type="AlphaFoldDB" id="A0A150HQD7"/>
<dbReference type="Pfam" id="PF05354">
    <property type="entry name" value="Phage_attach"/>
    <property type="match status" value="1"/>
</dbReference>
<dbReference type="InterPro" id="IPR053734">
    <property type="entry name" value="Phage_Head-Tail_Connect_sf"/>
</dbReference>
<dbReference type="Gene3D" id="2.40.10.180">
    <property type="entry name" value="Phage tail proteins"/>
    <property type="match status" value="1"/>
</dbReference>
<dbReference type="PATRIC" id="fig|52133.19.peg.2977"/>
<evidence type="ECO:0000313" key="1">
    <source>
        <dbReference type="EMBL" id="KXZ68771.1"/>
    </source>
</evidence>
<comment type="caution">
    <text evidence="1">The sequence shown here is derived from an EMBL/GenBank/DDBJ whole genome shotgun (WGS) entry which is preliminary data.</text>
</comment>
<gene>
    <name evidence="1" type="ORF">AVENLUH13518_02931</name>
</gene>
<name>A0A150HQD7_9GAMM</name>
<evidence type="ECO:0000313" key="2">
    <source>
        <dbReference type="Proteomes" id="UP000075544"/>
    </source>
</evidence>
<proteinExistence type="predicted"/>
<dbReference type="EMBL" id="JRHX01000087">
    <property type="protein sequence ID" value="KXZ68771.1"/>
    <property type="molecule type" value="Genomic_DNA"/>
</dbReference>
<protein>
    <submittedName>
        <fullName evidence="1">Uncharacterized protein</fullName>
    </submittedName>
</protein>
<dbReference type="Proteomes" id="UP000075544">
    <property type="component" value="Unassembled WGS sequence"/>
</dbReference>
<dbReference type="RefSeq" id="WP_061525486.1">
    <property type="nucleotide sequence ID" value="NZ_JRHX01000087.1"/>
</dbReference>
<reference evidence="1 2" key="1">
    <citation type="journal article" date="2016" name="Sci. Rep.">
        <title>Genomic and phenotypic characterization of the species Acinetobacter venetianus.</title>
        <authorList>
            <person name="Fondi M."/>
            <person name="Maida I."/>
            <person name="Perrin E."/>
            <person name="Orlandini V."/>
            <person name="La Torre L."/>
            <person name="Bosi E."/>
            <person name="Negroni A."/>
            <person name="Zanaroli G."/>
            <person name="Fava F."/>
            <person name="Decorosi F."/>
            <person name="Giovannetti L."/>
            <person name="Viti C."/>
            <person name="Vaneechoutte M."/>
            <person name="Dijkshoorn L."/>
            <person name="Fani R."/>
        </authorList>
    </citation>
    <scope>NUCLEOTIDE SEQUENCE [LARGE SCALE GENOMIC DNA]</scope>
    <source>
        <strain evidence="1 2">LUH13518</strain>
    </source>
</reference>
<dbReference type="InterPro" id="IPR008018">
    <property type="entry name" value="Phage_tail_attach_FII"/>
</dbReference>
<sequence length="129" mass="14079">MSVDWQSKVLSPLMAAFGQPISYYPVKDKYTNNHKLTGVFDEAYTDINIVDGLSVTSVSPCIGINLADLPFAPRQKDQILIYASFGAPLTDTLYIVKKVMPDGHGGCRLLLNVAPKPCDITSEDGTQDQ</sequence>